<feature type="compositionally biased region" description="Pro residues" evidence="1">
    <location>
        <begin position="54"/>
        <end position="68"/>
    </location>
</feature>
<dbReference type="EMBL" id="JACGWJ010000006">
    <property type="protein sequence ID" value="KAL0413432.1"/>
    <property type="molecule type" value="Genomic_DNA"/>
</dbReference>
<feature type="compositionally biased region" description="Pro residues" evidence="1">
    <location>
        <begin position="76"/>
        <end position="89"/>
    </location>
</feature>
<feature type="compositionally biased region" description="Low complexity" evidence="1">
    <location>
        <begin position="26"/>
        <end position="39"/>
    </location>
</feature>
<reference evidence="2" key="2">
    <citation type="journal article" date="2024" name="Plant">
        <title>Genomic evolution and insights into agronomic trait innovations of Sesamum species.</title>
        <authorList>
            <person name="Miao H."/>
            <person name="Wang L."/>
            <person name="Qu L."/>
            <person name="Liu H."/>
            <person name="Sun Y."/>
            <person name="Le M."/>
            <person name="Wang Q."/>
            <person name="Wei S."/>
            <person name="Zheng Y."/>
            <person name="Lin W."/>
            <person name="Duan Y."/>
            <person name="Cao H."/>
            <person name="Xiong S."/>
            <person name="Wang X."/>
            <person name="Wei L."/>
            <person name="Li C."/>
            <person name="Ma Q."/>
            <person name="Ju M."/>
            <person name="Zhao R."/>
            <person name="Li G."/>
            <person name="Mu C."/>
            <person name="Tian Q."/>
            <person name="Mei H."/>
            <person name="Zhang T."/>
            <person name="Gao T."/>
            <person name="Zhang H."/>
        </authorList>
    </citation>
    <scope>NUCLEOTIDE SEQUENCE</scope>
    <source>
        <strain evidence="2">G02</strain>
    </source>
</reference>
<reference evidence="2" key="1">
    <citation type="submission" date="2020-06" db="EMBL/GenBank/DDBJ databases">
        <authorList>
            <person name="Li T."/>
            <person name="Hu X."/>
            <person name="Zhang T."/>
            <person name="Song X."/>
            <person name="Zhang H."/>
            <person name="Dai N."/>
            <person name="Sheng W."/>
            <person name="Hou X."/>
            <person name="Wei L."/>
        </authorList>
    </citation>
    <scope>NUCLEOTIDE SEQUENCE</scope>
    <source>
        <strain evidence="2">G02</strain>
        <tissue evidence="2">Leaf</tissue>
    </source>
</reference>
<proteinExistence type="predicted"/>
<sequence length="89" mass="9290">MSSSTRASLNHPSPLRFISSSCGLYSKISSSSGSSRSSSIQEGHWDAVESPELDPSPSPSPFPTPSTPFSPFSAPLKPPSPFSAPSKPL</sequence>
<organism evidence="2">
    <name type="scientific">Sesamum radiatum</name>
    <name type="common">Black benniseed</name>
    <dbReference type="NCBI Taxonomy" id="300843"/>
    <lineage>
        <taxon>Eukaryota</taxon>
        <taxon>Viridiplantae</taxon>
        <taxon>Streptophyta</taxon>
        <taxon>Embryophyta</taxon>
        <taxon>Tracheophyta</taxon>
        <taxon>Spermatophyta</taxon>
        <taxon>Magnoliopsida</taxon>
        <taxon>eudicotyledons</taxon>
        <taxon>Gunneridae</taxon>
        <taxon>Pentapetalae</taxon>
        <taxon>asterids</taxon>
        <taxon>lamiids</taxon>
        <taxon>Lamiales</taxon>
        <taxon>Pedaliaceae</taxon>
        <taxon>Sesamum</taxon>
    </lineage>
</organism>
<gene>
    <name evidence="2" type="ORF">Sradi_1544900</name>
</gene>
<comment type="caution">
    <text evidence="2">The sequence shown here is derived from an EMBL/GenBank/DDBJ whole genome shotgun (WGS) entry which is preliminary data.</text>
</comment>
<evidence type="ECO:0000256" key="1">
    <source>
        <dbReference type="SAM" id="MobiDB-lite"/>
    </source>
</evidence>
<dbReference type="AlphaFoldDB" id="A0AAW2UAJ9"/>
<protein>
    <submittedName>
        <fullName evidence="2">Uncharacterized protein</fullName>
    </submittedName>
</protein>
<feature type="region of interest" description="Disordered" evidence="1">
    <location>
        <begin position="26"/>
        <end position="89"/>
    </location>
</feature>
<name>A0AAW2UAJ9_SESRA</name>
<accession>A0AAW2UAJ9</accession>
<evidence type="ECO:0000313" key="2">
    <source>
        <dbReference type="EMBL" id="KAL0413432.1"/>
    </source>
</evidence>